<protein>
    <submittedName>
        <fullName evidence="2">Twin-arginine translocation pathway signal protein</fullName>
    </submittedName>
</protein>
<dbReference type="AlphaFoldDB" id="A0A016XJ02"/>
<dbReference type="Pfam" id="PF13501">
    <property type="entry name" value="SoxY"/>
    <property type="match status" value="1"/>
</dbReference>
<evidence type="ECO:0000259" key="1">
    <source>
        <dbReference type="Pfam" id="PF13501"/>
    </source>
</evidence>
<sequence>MMNERRALFKTLGAAGFAVGTWGSGALRTLAALGLCSGTSAAWAQTSARPVANRSPAFEAETPGDALRQLIGNAPMTEVGEQQIQLQVPELAENGAMVPVSVISLIPGTRQIMLLIEKNPHPLAASFYFPEGTEPGFQTRVKMAQSSRLRVVVQASQGQDLRNYTTVKETRVTLGGCGS</sequence>
<dbReference type="RefSeq" id="WP_035607169.1">
    <property type="nucleotide sequence ID" value="NZ_JEMG01000001.1"/>
</dbReference>
<accession>A0A016XJ02</accession>
<dbReference type="STRING" id="1458275.AZ34_08940"/>
<feature type="domain" description="Ig-like SoxY" evidence="1">
    <location>
        <begin position="70"/>
        <end position="177"/>
    </location>
</feature>
<evidence type="ECO:0000313" key="3">
    <source>
        <dbReference type="Proteomes" id="UP000023268"/>
    </source>
</evidence>
<dbReference type="InterPro" id="IPR032711">
    <property type="entry name" value="SoxY"/>
</dbReference>
<dbReference type="EMBL" id="JEMG01000001">
    <property type="protein sequence ID" value="EYC51198.1"/>
    <property type="molecule type" value="Genomic_DNA"/>
</dbReference>
<proteinExistence type="predicted"/>
<organism evidence="2 3">
    <name type="scientific">Hylemonella gracilis str. Niagara R</name>
    <dbReference type="NCBI Taxonomy" id="1458275"/>
    <lineage>
        <taxon>Bacteria</taxon>
        <taxon>Pseudomonadati</taxon>
        <taxon>Pseudomonadota</taxon>
        <taxon>Betaproteobacteria</taxon>
        <taxon>Burkholderiales</taxon>
        <taxon>Comamonadaceae</taxon>
        <taxon>Hylemonella</taxon>
    </lineage>
</organism>
<reference evidence="2 3" key="1">
    <citation type="submission" date="2014-02" db="EMBL/GenBank/DDBJ databases">
        <title>Draft Genome of Hylemonella gracilis isolated from the Niagara River.</title>
        <authorList>
            <person name="Pawlowski D.R."/>
            <person name="Koudelka G.B."/>
        </authorList>
    </citation>
    <scope>NUCLEOTIDE SEQUENCE [LARGE SCALE GENOMIC DNA]</scope>
    <source>
        <strain evidence="2 3">Niagara R</strain>
    </source>
</reference>
<dbReference type="InterPro" id="IPR038162">
    <property type="entry name" value="SoxY_sf"/>
</dbReference>
<comment type="caution">
    <text evidence="2">The sequence shown here is derived from an EMBL/GenBank/DDBJ whole genome shotgun (WGS) entry which is preliminary data.</text>
</comment>
<evidence type="ECO:0000313" key="2">
    <source>
        <dbReference type="EMBL" id="EYC51198.1"/>
    </source>
</evidence>
<dbReference type="eggNOG" id="COG5501">
    <property type="taxonomic scope" value="Bacteria"/>
</dbReference>
<dbReference type="Proteomes" id="UP000023268">
    <property type="component" value="Unassembled WGS sequence"/>
</dbReference>
<name>A0A016XJ02_9BURK</name>
<gene>
    <name evidence="2" type="ORF">AZ34_08940</name>
</gene>
<dbReference type="Gene3D" id="2.60.40.2470">
    <property type="entry name" value="SoxY domain"/>
    <property type="match status" value="1"/>
</dbReference>